<protein>
    <submittedName>
        <fullName evidence="2">Uncharacterized protein</fullName>
    </submittedName>
</protein>
<evidence type="ECO:0000313" key="3">
    <source>
        <dbReference type="Proteomes" id="UP001066276"/>
    </source>
</evidence>
<feature type="region of interest" description="Disordered" evidence="1">
    <location>
        <begin position="1"/>
        <end position="26"/>
    </location>
</feature>
<sequence length="86" mass="8949">MPDRCLRGATTGAHGPDAEPARGPFGGSDRQVVGVLGLNERRLPFVCFTHLGCLAVTGAPQGVKAELPPDVQNAATTSEQAFVHLL</sequence>
<dbReference type="AlphaFoldDB" id="A0AAV7L8X2"/>
<evidence type="ECO:0000313" key="2">
    <source>
        <dbReference type="EMBL" id="KAJ1088005.1"/>
    </source>
</evidence>
<proteinExistence type="predicted"/>
<accession>A0AAV7L8X2</accession>
<keyword evidence="3" id="KW-1185">Reference proteome</keyword>
<gene>
    <name evidence="2" type="ORF">NDU88_001164</name>
</gene>
<comment type="caution">
    <text evidence="2">The sequence shown here is derived from an EMBL/GenBank/DDBJ whole genome shotgun (WGS) entry which is preliminary data.</text>
</comment>
<reference evidence="2" key="1">
    <citation type="journal article" date="2022" name="bioRxiv">
        <title>Sequencing and chromosome-scale assembly of the giantPleurodeles waltlgenome.</title>
        <authorList>
            <person name="Brown T."/>
            <person name="Elewa A."/>
            <person name="Iarovenko S."/>
            <person name="Subramanian E."/>
            <person name="Araus A.J."/>
            <person name="Petzold A."/>
            <person name="Susuki M."/>
            <person name="Suzuki K.-i.T."/>
            <person name="Hayashi T."/>
            <person name="Toyoda A."/>
            <person name="Oliveira C."/>
            <person name="Osipova E."/>
            <person name="Leigh N.D."/>
            <person name="Simon A."/>
            <person name="Yun M.H."/>
        </authorList>
    </citation>
    <scope>NUCLEOTIDE SEQUENCE</scope>
    <source>
        <strain evidence="2">20211129_DDA</strain>
        <tissue evidence="2">Liver</tissue>
    </source>
</reference>
<dbReference type="EMBL" id="JANPWB010000015">
    <property type="protein sequence ID" value="KAJ1088005.1"/>
    <property type="molecule type" value="Genomic_DNA"/>
</dbReference>
<dbReference type="Proteomes" id="UP001066276">
    <property type="component" value="Chromosome 11"/>
</dbReference>
<evidence type="ECO:0000256" key="1">
    <source>
        <dbReference type="SAM" id="MobiDB-lite"/>
    </source>
</evidence>
<organism evidence="2 3">
    <name type="scientific">Pleurodeles waltl</name>
    <name type="common">Iberian ribbed newt</name>
    <dbReference type="NCBI Taxonomy" id="8319"/>
    <lineage>
        <taxon>Eukaryota</taxon>
        <taxon>Metazoa</taxon>
        <taxon>Chordata</taxon>
        <taxon>Craniata</taxon>
        <taxon>Vertebrata</taxon>
        <taxon>Euteleostomi</taxon>
        <taxon>Amphibia</taxon>
        <taxon>Batrachia</taxon>
        <taxon>Caudata</taxon>
        <taxon>Salamandroidea</taxon>
        <taxon>Salamandridae</taxon>
        <taxon>Pleurodelinae</taxon>
        <taxon>Pleurodeles</taxon>
    </lineage>
</organism>
<name>A0AAV7L8X2_PLEWA</name>